<dbReference type="Proteomes" id="UP000280834">
    <property type="component" value="Unassembled WGS sequence"/>
</dbReference>
<dbReference type="WBParaSite" id="BTMF_0000446401-mRNA-1">
    <property type="protein sequence ID" value="BTMF_0000446401-mRNA-1"/>
    <property type="gene ID" value="BTMF_0000446401"/>
</dbReference>
<evidence type="ECO:0000313" key="3">
    <source>
        <dbReference type="WBParaSite" id="BTMF_0000446401-mRNA-1"/>
    </source>
</evidence>
<evidence type="ECO:0000313" key="2">
    <source>
        <dbReference type="Proteomes" id="UP000280834"/>
    </source>
</evidence>
<accession>A0A0R3QDM8</accession>
<keyword evidence="2" id="KW-1185">Reference proteome</keyword>
<protein>
    <submittedName>
        <fullName evidence="3">Secreted protein</fullName>
    </submittedName>
</protein>
<proteinExistence type="predicted"/>
<sequence length="128" mass="15206">LFLSFFSIWSRGPRWCHWTARSNATIREFLFIRWFQNLKRAHERFIYCHHRPGIIEFSTVIWCGEQCYQLPLGKKFITILYNLMSATNEIQIMLMQELRHNFRTEGKRNTSIILTPACKTSSSLSSEA</sequence>
<organism evidence="3">
    <name type="scientific">Brugia timori</name>
    <dbReference type="NCBI Taxonomy" id="42155"/>
    <lineage>
        <taxon>Eukaryota</taxon>
        <taxon>Metazoa</taxon>
        <taxon>Ecdysozoa</taxon>
        <taxon>Nematoda</taxon>
        <taxon>Chromadorea</taxon>
        <taxon>Rhabditida</taxon>
        <taxon>Spirurina</taxon>
        <taxon>Spiruromorpha</taxon>
        <taxon>Filarioidea</taxon>
        <taxon>Onchocercidae</taxon>
        <taxon>Brugia</taxon>
    </lineage>
</organism>
<reference evidence="1 2" key="2">
    <citation type="submission" date="2018-11" db="EMBL/GenBank/DDBJ databases">
        <authorList>
            <consortium name="Pathogen Informatics"/>
        </authorList>
    </citation>
    <scope>NUCLEOTIDE SEQUENCE [LARGE SCALE GENOMIC DNA]</scope>
</reference>
<reference evidence="3" key="1">
    <citation type="submission" date="2017-02" db="UniProtKB">
        <authorList>
            <consortium name="WormBaseParasite"/>
        </authorList>
    </citation>
    <scope>IDENTIFICATION</scope>
</reference>
<evidence type="ECO:0000313" key="1">
    <source>
        <dbReference type="EMBL" id="VDO15453.1"/>
    </source>
</evidence>
<name>A0A0R3QDM8_9BILA</name>
<gene>
    <name evidence="1" type="ORF">BTMF_LOCUS3760</name>
</gene>
<dbReference type="AlphaFoldDB" id="A0A0R3QDM8"/>
<dbReference type="EMBL" id="UZAG01003510">
    <property type="protein sequence ID" value="VDO15453.1"/>
    <property type="molecule type" value="Genomic_DNA"/>
</dbReference>